<evidence type="ECO:0000256" key="3">
    <source>
        <dbReference type="ARBA" id="ARBA00022475"/>
    </source>
</evidence>
<proteinExistence type="inferred from homology"/>
<dbReference type="InterPro" id="IPR000731">
    <property type="entry name" value="SSD"/>
</dbReference>
<evidence type="ECO:0000256" key="1">
    <source>
        <dbReference type="ARBA" id="ARBA00004651"/>
    </source>
</evidence>
<feature type="transmembrane region" description="Helical" evidence="7">
    <location>
        <begin position="556"/>
        <end position="574"/>
    </location>
</feature>
<comment type="subcellular location">
    <subcellularLocation>
        <location evidence="1">Cell membrane</location>
        <topology evidence="1">Multi-pass membrane protein</topology>
    </subcellularLocation>
</comment>
<dbReference type="GO" id="GO:0005886">
    <property type="term" value="C:plasma membrane"/>
    <property type="evidence" value="ECO:0007669"/>
    <property type="project" value="UniProtKB-SubCell"/>
</dbReference>
<evidence type="ECO:0000256" key="4">
    <source>
        <dbReference type="ARBA" id="ARBA00022692"/>
    </source>
</evidence>
<keyword evidence="4 7" id="KW-0812">Transmembrane</keyword>
<feature type="transmembrane region" description="Helical" evidence="7">
    <location>
        <begin position="692"/>
        <end position="716"/>
    </location>
</feature>
<dbReference type="Proteomes" id="UP000597444">
    <property type="component" value="Unassembled WGS sequence"/>
</dbReference>
<sequence length="751" mass="81167">MSSTSGVRENRRSTSEPGVTVSLFSRIGHFSVRHRWWVLVATLAFAVVSAIGSAGLGSRLDSGGFIVPGSESDRADTTLDKQFHTGDYNLVLLITAKQGNIDDPEIARVGVDLTKQLATQAGIAETISYWTSASAPTLRSRDGTQALVLARVSGNTTEARNRIGALAPRFIRDDAMMSVKVGGDDAVLQQSGLQSQQDLIRSESITLPILLVLLFFAFRSPLATILPLLMSILAITGTLLTLRVIVSFTQVSNFTLNMATALGLGLGVDYSLFIVSRFREEVRSGKEVQAAVVRAVETAGRIIAFSALTFGVSLAALLVSPNFFLRSFAYAGMAVIVVGAVCALLTLPAVLAILGHHIDRWTIGEQRIIANEEGFWHRTALFVMRFPVPVSVVVLALLVILGLPFLHITFSIVDDRILPVSASSRQVQELMRSNFTADEAHALHLVAADIAEPATQRTAIEHYAMALSRTPGVVQVDTFTGSYVHGVKIERPLDCSTCFMAERGIRLSVVPSQERVDKDAYGLVRDVRMLPAPFPVDVGGHIAESLDLQNSVIQQVPFVIGLVVLATFVILFLMTGSLVMPLKATLLNLLSLSATFGVLVWVFQDGNLSHLLGFTATGGLEIRTVVLVFCIAFGLSMDYEVFILGRIKEEYEKTGDTIHSVAVGMERSGPLVTAAAALLAVAFVALSTSDIVLFKLLGIGMTLAVLLDATIIRALLVPAFMRLMGRTNWWAPPVLQRLQQRIGLSDMETIQ</sequence>
<keyword evidence="3" id="KW-1003">Cell membrane</keyword>
<keyword evidence="10" id="KW-1185">Reference proteome</keyword>
<evidence type="ECO:0000259" key="8">
    <source>
        <dbReference type="PROSITE" id="PS50156"/>
    </source>
</evidence>
<dbReference type="Pfam" id="PF03176">
    <property type="entry name" value="MMPL"/>
    <property type="match status" value="2"/>
</dbReference>
<gene>
    <name evidence="9" type="ORF">KSF_001070</name>
</gene>
<evidence type="ECO:0000256" key="2">
    <source>
        <dbReference type="ARBA" id="ARBA00010157"/>
    </source>
</evidence>
<dbReference type="PROSITE" id="PS50156">
    <property type="entry name" value="SSD"/>
    <property type="match status" value="1"/>
</dbReference>
<feature type="domain" description="SSD" evidence="8">
    <location>
        <begin position="222"/>
        <end position="353"/>
    </location>
</feature>
<name>A0A8J3I773_9CHLR</name>
<comment type="caution">
    <text evidence="9">The sequence shown here is derived from an EMBL/GenBank/DDBJ whole genome shotgun (WGS) entry which is preliminary data.</text>
</comment>
<keyword evidence="5 7" id="KW-1133">Transmembrane helix</keyword>
<keyword evidence="6 7" id="KW-0472">Membrane</keyword>
<evidence type="ECO:0000313" key="10">
    <source>
        <dbReference type="Proteomes" id="UP000597444"/>
    </source>
</evidence>
<feature type="transmembrane region" description="Helical" evidence="7">
    <location>
        <begin position="225"/>
        <end position="246"/>
    </location>
</feature>
<dbReference type="Gene3D" id="1.20.1640.10">
    <property type="entry name" value="Multidrug efflux transporter AcrB transmembrane domain"/>
    <property type="match status" value="2"/>
</dbReference>
<feature type="transmembrane region" description="Helical" evidence="7">
    <location>
        <begin position="668"/>
        <end position="686"/>
    </location>
</feature>
<organism evidence="9 10">
    <name type="scientific">Reticulibacter mediterranei</name>
    <dbReference type="NCBI Taxonomy" id="2778369"/>
    <lineage>
        <taxon>Bacteria</taxon>
        <taxon>Bacillati</taxon>
        <taxon>Chloroflexota</taxon>
        <taxon>Ktedonobacteria</taxon>
        <taxon>Ktedonobacterales</taxon>
        <taxon>Reticulibacteraceae</taxon>
        <taxon>Reticulibacter</taxon>
    </lineage>
</organism>
<dbReference type="InterPro" id="IPR050545">
    <property type="entry name" value="Mycobact_MmpL"/>
</dbReference>
<feature type="transmembrane region" description="Helical" evidence="7">
    <location>
        <begin position="258"/>
        <end position="278"/>
    </location>
</feature>
<dbReference type="InterPro" id="IPR004869">
    <property type="entry name" value="MMPL_dom"/>
</dbReference>
<feature type="transmembrane region" description="Helical" evidence="7">
    <location>
        <begin position="299"/>
        <end position="319"/>
    </location>
</feature>
<accession>A0A8J3I773</accession>
<dbReference type="SUPFAM" id="SSF82866">
    <property type="entry name" value="Multidrug efflux transporter AcrB transmembrane domain"/>
    <property type="match status" value="2"/>
</dbReference>
<feature type="transmembrane region" description="Helical" evidence="7">
    <location>
        <begin position="386"/>
        <end position="406"/>
    </location>
</feature>
<evidence type="ECO:0000313" key="9">
    <source>
        <dbReference type="EMBL" id="GHO90059.1"/>
    </source>
</evidence>
<dbReference type="PANTHER" id="PTHR33406">
    <property type="entry name" value="MEMBRANE PROTEIN MJ1562-RELATED"/>
    <property type="match status" value="1"/>
</dbReference>
<protein>
    <submittedName>
        <fullName evidence="9">Membrane protein</fullName>
    </submittedName>
</protein>
<reference evidence="9" key="1">
    <citation type="submission" date="2020-10" db="EMBL/GenBank/DDBJ databases">
        <title>Taxonomic study of unclassified bacteria belonging to the class Ktedonobacteria.</title>
        <authorList>
            <person name="Yabe S."/>
            <person name="Wang C.M."/>
            <person name="Zheng Y."/>
            <person name="Sakai Y."/>
            <person name="Cavaletti L."/>
            <person name="Monciardini P."/>
            <person name="Donadio S."/>
        </authorList>
    </citation>
    <scope>NUCLEOTIDE SEQUENCE</scope>
    <source>
        <strain evidence="9">ID150040</strain>
    </source>
</reference>
<feature type="transmembrane region" description="Helical" evidence="7">
    <location>
        <begin position="36"/>
        <end position="56"/>
    </location>
</feature>
<dbReference type="PANTHER" id="PTHR33406:SF11">
    <property type="entry name" value="MEMBRANE PROTEIN SCO6666-RELATED"/>
    <property type="match status" value="1"/>
</dbReference>
<dbReference type="EMBL" id="BNJK01000001">
    <property type="protein sequence ID" value="GHO90059.1"/>
    <property type="molecule type" value="Genomic_DNA"/>
</dbReference>
<dbReference type="AlphaFoldDB" id="A0A8J3I773"/>
<feature type="transmembrane region" description="Helical" evidence="7">
    <location>
        <begin position="331"/>
        <end position="354"/>
    </location>
</feature>
<feature type="transmembrane region" description="Helical" evidence="7">
    <location>
        <begin position="586"/>
        <end position="604"/>
    </location>
</feature>
<evidence type="ECO:0000256" key="7">
    <source>
        <dbReference type="SAM" id="Phobius"/>
    </source>
</evidence>
<comment type="similarity">
    <text evidence="2">Belongs to the resistance-nodulation-cell division (RND) (TC 2.A.6) family. MmpL subfamily.</text>
</comment>
<evidence type="ECO:0000256" key="6">
    <source>
        <dbReference type="ARBA" id="ARBA00023136"/>
    </source>
</evidence>
<evidence type="ECO:0000256" key="5">
    <source>
        <dbReference type="ARBA" id="ARBA00022989"/>
    </source>
</evidence>
<dbReference type="RefSeq" id="WP_220201064.1">
    <property type="nucleotide sequence ID" value="NZ_BNJK01000001.1"/>
</dbReference>